<dbReference type="FunFam" id="2.60.40.420:FF:000003">
    <property type="entry name" value="Blue copper"/>
    <property type="match status" value="1"/>
</dbReference>
<evidence type="ECO:0000256" key="3">
    <source>
        <dbReference type="ARBA" id="ARBA00023180"/>
    </source>
</evidence>
<keyword evidence="4" id="KW-0812">Transmembrane</keyword>
<dbReference type="InterPro" id="IPR039391">
    <property type="entry name" value="Phytocyanin-like"/>
</dbReference>
<reference evidence="7" key="1">
    <citation type="journal article" date="2008" name="BMC Genomics">
        <title>A conifer genomics resource of 200,000 spruce (Picea spp.) ESTs and 6,464 high-quality, sequence-finished full-length cDNAs for Sitka spruce (Picea sitchensis).</title>
        <authorList>
            <person name="Ralph S.G."/>
            <person name="Chun H.J."/>
            <person name="Kolosova N."/>
            <person name="Cooper D."/>
            <person name="Oddy C."/>
            <person name="Ritland C.E."/>
            <person name="Kirkpatrick R."/>
            <person name="Moore R."/>
            <person name="Barber S."/>
            <person name="Holt R.A."/>
            <person name="Jones S.J."/>
            <person name="Marra M.A."/>
            <person name="Douglas C.J."/>
            <person name="Ritland K."/>
            <person name="Bohlmann J."/>
        </authorList>
    </citation>
    <scope>NUCLEOTIDE SEQUENCE</scope>
    <source>
        <tissue evidence="7">Bark</tissue>
    </source>
</reference>
<dbReference type="PANTHER" id="PTHR33021">
    <property type="entry name" value="BLUE COPPER PROTEIN"/>
    <property type="match status" value="1"/>
</dbReference>
<dbReference type="PROSITE" id="PS00196">
    <property type="entry name" value="COPPER_BLUE"/>
    <property type="match status" value="1"/>
</dbReference>
<keyword evidence="4" id="KW-1133">Transmembrane helix</keyword>
<accession>A9P1G7</accession>
<dbReference type="Pfam" id="PF02298">
    <property type="entry name" value="Cu_bind_like"/>
    <property type="match status" value="1"/>
</dbReference>
<dbReference type="GO" id="GO:0009055">
    <property type="term" value="F:electron transfer activity"/>
    <property type="evidence" value="ECO:0007669"/>
    <property type="project" value="InterPro"/>
</dbReference>
<dbReference type="OMA" id="YKSCDIS"/>
<dbReference type="GO" id="GO:0005886">
    <property type="term" value="C:plasma membrane"/>
    <property type="evidence" value="ECO:0007669"/>
    <property type="project" value="TreeGrafter"/>
</dbReference>
<evidence type="ECO:0000256" key="2">
    <source>
        <dbReference type="ARBA" id="ARBA00023008"/>
    </source>
</evidence>
<dbReference type="Gene3D" id="2.60.40.420">
    <property type="entry name" value="Cupredoxins - blue copper proteins"/>
    <property type="match status" value="1"/>
</dbReference>
<evidence type="ECO:0000259" key="6">
    <source>
        <dbReference type="PROSITE" id="PS51485"/>
    </source>
</evidence>
<feature type="signal peptide" evidence="5">
    <location>
        <begin position="1"/>
        <end position="35"/>
    </location>
</feature>
<keyword evidence="1" id="KW-0479">Metal-binding</keyword>
<keyword evidence="3" id="KW-0325">Glycoprotein</keyword>
<dbReference type="InterPro" id="IPR003245">
    <property type="entry name" value="Phytocyanin_dom"/>
</dbReference>
<feature type="domain" description="Phytocyanin" evidence="6">
    <location>
        <begin position="36"/>
        <end position="136"/>
    </location>
</feature>
<sequence>MEAAANIFGMPFMANTTVMLLLMLLALAITQSCMAVQYPVGGSQGWDLSTDFNTWESGKTFKVGDTLSFKYTTGLHSVVELASEKDYNACNIGNPVNSLSGGSNVVKLNKAGTRYFACGTPGHCSGGMKMKVKVVAAGTSPTPSSTPSSTSSTSTSSAIKFSPASHIGLIFISCFSLMVMLLID</sequence>
<keyword evidence="5" id="KW-0732">Signal</keyword>
<dbReference type="InterPro" id="IPR028871">
    <property type="entry name" value="BlueCu_1_BS"/>
</dbReference>
<proteinExistence type="evidence at transcript level"/>
<evidence type="ECO:0000256" key="4">
    <source>
        <dbReference type="SAM" id="Phobius"/>
    </source>
</evidence>
<evidence type="ECO:0000313" key="7">
    <source>
        <dbReference type="EMBL" id="ABK26728.1"/>
    </source>
</evidence>
<protein>
    <recommendedName>
        <fullName evidence="6">Phytocyanin domain-containing protein</fullName>
    </recommendedName>
</protein>
<dbReference type="PANTHER" id="PTHR33021:SF489">
    <property type="entry name" value="BASIC BLUE PROTEIN-LIKE"/>
    <property type="match status" value="1"/>
</dbReference>
<feature type="chain" id="PRO_5002739738" description="Phytocyanin domain-containing protein" evidence="5">
    <location>
        <begin position="36"/>
        <end position="184"/>
    </location>
</feature>
<feature type="transmembrane region" description="Helical" evidence="4">
    <location>
        <begin position="164"/>
        <end position="183"/>
    </location>
</feature>
<keyword evidence="4" id="KW-0472">Membrane</keyword>
<evidence type="ECO:0000256" key="5">
    <source>
        <dbReference type="SAM" id="SignalP"/>
    </source>
</evidence>
<dbReference type="InterPro" id="IPR008972">
    <property type="entry name" value="Cupredoxin"/>
</dbReference>
<dbReference type="SUPFAM" id="SSF49503">
    <property type="entry name" value="Cupredoxins"/>
    <property type="match status" value="1"/>
</dbReference>
<dbReference type="CDD" id="cd04216">
    <property type="entry name" value="Phytocyanin"/>
    <property type="match status" value="1"/>
</dbReference>
<name>A9P1G7_PICSI</name>
<dbReference type="PROSITE" id="PS51485">
    <property type="entry name" value="PHYTOCYANIN"/>
    <property type="match status" value="1"/>
</dbReference>
<dbReference type="EMBL" id="EF087488">
    <property type="protein sequence ID" value="ABK26728.1"/>
    <property type="molecule type" value="mRNA"/>
</dbReference>
<organism evidence="7">
    <name type="scientific">Picea sitchensis</name>
    <name type="common">Sitka spruce</name>
    <name type="synonym">Pinus sitchensis</name>
    <dbReference type="NCBI Taxonomy" id="3332"/>
    <lineage>
        <taxon>Eukaryota</taxon>
        <taxon>Viridiplantae</taxon>
        <taxon>Streptophyta</taxon>
        <taxon>Embryophyta</taxon>
        <taxon>Tracheophyta</taxon>
        <taxon>Spermatophyta</taxon>
        <taxon>Pinopsida</taxon>
        <taxon>Pinidae</taxon>
        <taxon>Conifers I</taxon>
        <taxon>Pinales</taxon>
        <taxon>Pinaceae</taxon>
        <taxon>Picea</taxon>
    </lineage>
</organism>
<keyword evidence="2" id="KW-0186">Copper</keyword>
<dbReference type="AlphaFoldDB" id="A9P1G7"/>
<dbReference type="GO" id="GO:0046872">
    <property type="term" value="F:metal ion binding"/>
    <property type="evidence" value="ECO:0007669"/>
    <property type="project" value="UniProtKB-KW"/>
</dbReference>
<evidence type="ECO:0000256" key="1">
    <source>
        <dbReference type="ARBA" id="ARBA00022723"/>
    </source>
</evidence>